<keyword evidence="2" id="KW-0812">Transmembrane</keyword>
<evidence type="ECO:0000256" key="1">
    <source>
        <dbReference type="ARBA" id="ARBA00022737"/>
    </source>
</evidence>
<reference evidence="4" key="1">
    <citation type="journal article" date="2013" name="Nature">
        <title>Pan genome of the phytoplankton Emiliania underpins its global distribution.</title>
        <authorList>
            <person name="Read B.A."/>
            <person name="Kegel J."/>
            <person name="Klute M.J."/>
            <person name="Kuo A."/>
            <person name="Lefebvre S.C."/>
            <person name="Maumus F."/>
            <person name="Mayer C."/>
            <person name="Miller J."/>
            <person name="Monier A."/>
            <person name="Salamov A."/>
            <person name="Young J."/>
            <person name="Aguilar M."/>
            <person name="Claverie J.M."/>
            <person name="Frickenhaus S."/>
            <person name="Gonzalez K."/>
            <person name="Herman E.K."/>
            <person name="Lin Y.C."/>
            <person name="Napier J."/>
            <person name="Ogata H."/>
            <person name="Sarno A.F."/>
            <person name="Shmutz J."/>
            <person name="Schroeder D."/>
            <person name="de Vargas C."/>
            <person name="Verret F."/>
            <person name="von Dassow P."/>
            <person name="Valentin K."/>
            <person name="Van de Peer Y."/>
            <person name="Wheeler G."/>
            <person name="Dacks J.B."/>
            <person name="Delwiche C.F."/>
            <person name="Dyhrman S.T."/>
            <person name="Glockner G."/>
            <person name="John U."/>
            <person name="Richards T."/>
            <person name="Worden A.Z."/>
            <person name="Zhang X."/>
            <person name="Grigoriev I.V."/>
            <person name="Allen A.E."/>
            <person name="Bidle K."/>
            <person name="Borodovsky M."/>
            <person name="Bowler C."/>
            <person name="Brownlee C."/>
            <person name="Cock J.M."/>
            <person name="Elias M."/>
            <person name="Gladyshev V.N."/>
            <person name="Groth M."/>
            <person name="Guda C."/>
            <person name="Hadaegh A."/>
            <person name="Iglesias-Rodriguez M.D."/>
            <person name="Jenkins J."/>
            <person name="Jones B.M."/>
            <person name="Lawson T."/>
            <person name="Leese F."/>
            <person name="Lindquist E."/>
            <person name="Lobanov A."/>
            <person name="Lomsadze A."/>
            <person name="Malik S.B."/>
            <person name="Marsh M.E."/>
            <person name="Mackinder L."/>
            <person name="Mock T."/>
            <person name="Mueller-Roeber B."/>
            <person name="Pagarete A."/>
            <person name="Parker M."/>
            <person name="Probert I."/>
            <person name="Quesneville H."/>
            <person name="Raines C."/>
            <person name="Rensing S.A."/>
            <person name="Riano-Pachon D.M."/>
            <person name="Richier S."/>
            <person name="Rokitta S."/>
            <person name="Shiraiwa Y."/>
            <person name="Soanes D.M."/>
            <person name="van der Giezen M."/>
            <person name="Wahlund T.M."/>
            <person name="Williams B."/>
            <person name="Wilson W."/>
            <person name="Wolfe G."/>
            <person name="Wurch L.L."/>
        </authorList>
    </citation>
    <scope>NUCLEOTIDE SEQUENCE</scope>
</reference>
<reference evidence="3" key="2">
    <citation type="submission" date="2024-10" db="UniProtKB">
        <authorList>
            <consortium name="EnsemblProtists"/>
        </authorList>
    </citation>
    <scope>IDENTIFICATION</scope>
</reference>
<dbReference type="PANTHER" id="PTHR23084">
    <property type="entry name" value="PHOSPHATIDYLINOSITOL-4-PHOSPHATE 5-KINASE RELATED"/>
    <property type="match status" value="1"/>
</dbReference>
<accession>A0A0D3J370</accession>
<evidence type="ECO:0000256" key="2">
    <source>
        <dbReference type="SAM" id="Phobius"/>
    </source>
</evidence>
<feature type="transmembrane region" description="Helical" evidence="2">
    <location>
        <begin position="205"/>
        <end position="226"/>
    </location>
</feature>
<keyword evidence="1" id="KW-0677">Repeat</keyword>
<evidence type="ECO:0000313" key="3">
    <source>
        <dbReference type="EnsemblProtists" id="EOD17955"/>
    </source>
</evidence>
<dbReference type="InterPro" id="IPR003409">
    <property type="entry name" value="MORN"/>
</dbReference>
<dbReference type="SMART" id="SM00698">
    <property type="entry name" value="MORN"/>
    <property type="match status" value="3"/>
</dbReference>
<organism evidence="3 4">
    <name type="scientific">Emiliania huxleyi (strain CCMP1516)</name>
    <dbReference type="NCBI Taxonomy" id="280463"/>
    <lineage>
        <taxon>Eukaryota</taxon>
        <taxon>Haptista</taxon>
        <taxon>Haptophyta</taxon>
        <taxon>Prymnesiophyceae</taxon>
        <taxon>Isochrysidales</taxon>
        <taxon>Noelaerhabdaceae</taxon>
        <taxon>Emiliania</taxon>
    </lineage>
</organism>
<proteinExistence type="predicted"/>
<dbReference type="KEGG" id="ehx:EMIHUDRAFT_461276"/>
<dbReference type="PANTHER" id="PTHR23084:SF263">
    <property type="entry name" value="MORN REPEAT-CONTAINING PROTEIN 1"/>
    <property type="match status" value="1"/>
</dbReference>
<dbReference type="GeneID" id="19045956"/>
<keyword evidence="2" id="KW-0472">Membrane</keyword>
<dbReference type="PaxDb" id="2903-EOD17955"/>
<dbReference type="Pfam" id="PF02493">
    <property type="entry name" value="MORN"/>
    <property type="match status" value="3"/>
</dbReference>
<evidence type="ECO:0000313" key="4">
    <source>
        <dbReference type="Proteomes" id="UP000013827"/>
    </source>
</evidence>
<dbReference type="SUPFAM" id="SSF82185">
    <property type="entry name" value="Histone H3 K4-specific methyltransferase SET7/9 N-terminal domain"/>
    <property type="match status" value="1"/>
</dbReference>
<feature type="transmembrane region" description="Helical" evidence="2">
    <location>
        <begin position="253"/>
        <end position="270"/>
    </location>
</feature>
<dbReference type="AlphaFoldDB" id="A0A0D3J370"/>
<dbReference type="RefSeq" id="XP_005770384.1">
    <property type="nucleotide sequence ID" value="XM_005770327.1"/>
</dbReference>
<dbReference type="HOGENOM" id="CLU_379220_0_0_1"/>
<keyword evidence="2" id="KW-1133">Transmembrane helix</keyword>
<protein>
    <submittedName>
        <fullName evidence="3">Uncharacterized protein</fullName>
    </submittedName>
</protein>
<keyword evidence="4" id="KW-1185">Reference proteome</keyword>
<name>A0A0D3J370_EMIH1</name>
<dbReference type="EnsemblProtists" id="EOD17955">
    <property type="protein sequence ID" value="EOD17955"/>
    <property type="gene ID" value="EMIHUDRAFT_461276"/>
</dbReference>
<sequence length="731" mass="81718">MLRFFRREQLHIDLQLVVVATFIALWVATEKTGPKNCGWRFASACSACGADYEFECSGSCSLLMQNATPEPTAQSCCGAVVLSSDLLSMKSSQGNGLRDRLGAYKMIGTECGGRAAYQHYSEYLFYQNESTQPGWRVSKELCGRSSLIRQKDSLDRSCPEYVANWEYLNGDDWELGEDLSAECAQRAPPNSTCTEPNSAGPPAAWLVWIGALIGAAALSCGVRALCAYARRRRQMLAHDFDSPHSSTAPEKHFSLVIAVASLTFILVYFVQNRRTEEARKRAIRLLDAEVLRSGALERIERRQDFDALETAGEHLFVQPEEAVRMLKARRRQIGFLTYGWRTSDHPDPDDKTLQAVVSALRSEEGAHITAVFWDCPCLWQGPRTPDQNAEFKQGLEVMADGYASPLGVTVLRRKLIPPLPEAMTGRVVLFGVDASLAEQRIRAALIGWGRTLTELWFELDRAPPGDETPRQTGRWHARFASHEQAAEAVDELQELPEGANGACLWYNERAYTDRGWCVFESFVSMEALIRIEAHPRLKSHLRSMKLPPKLLEIDGDRPVPVQLELNETVKERVERMRLALTTAAFTGRADRAIVVKMLETYIDKITAAIYLSGEGGAAQYRGEYNSSGNREGHGILRSAEGRYEGGFVAGKKHGRGVFVRNDNKWTYEGEWVEDLMHGRGVFVRNDTNWTLEGEWIGGKKNGPFICTWICNEAVATPESEQPCPKMSEALN</sequence>
<dbReference type="Proteomes" id="UP000013827">
    <property type="component" value="Unassembled WGS sequence"/>
</dbReference>
<dbReference type="Gene3D" id="2.20.110.10">
    <property type="entry name" value="Histone H3 K4-specific methyltransferase SET7/9 N-terminal domain"/>
    <property type="match status" value="1"/>
</dbReference>